<proteinExistence type="predicted"/>
<protein>
    <submittedName>
        <fullName evidence="1">Uncharacterized protein</fullName>
    </submittedName>
</protein>
<dbReference type="RefSeq" id="WP_284310937.1">
    <property type="nucleotide sequence ID" value="NZ_BSPC01000009.1"/>
</dbReference>
<evidence type="ECO:0000313" key="1">
    <source>
        <dbReference type="EMBL" id="GLS18113.1"/>
    </source>
</evidence>
<evidence type="ECO:0000313" key="2">
    <source>
        <dbReference type="Proteomes" id="UP001156882"/>
    </source>
</evidence>
<dbReference type="Proteomes" id="UP001156882">
    <property type="component" value="Unassembled WGS sequence"/>
</dbReference>
<keyword evidence="2" id="KW-1185">Reference proteome</keyword>
<accession>A0ABQ6CEM4</accession>
<comment type="caution">
    <text evidence="1">The sequence shown here is derived from an EMBL/GenBank/DDBJ whole genome shotgun (WGS) entry which is preliminary data.</text>
</comment>
<gene>
    <name evidence="1" type="ORF">GCM10007874_11290</name>
</gene>
<name>A0ABQ6CEM4_9HYPH</name>
<organism evidence="1 2">
    <name type="scientific">Labrys miyagiensis</name>
    <dbReference type="NCBI Taxonomy" id="346912"/>
    <lineage>
        <taxon>Bacteria</taxon>
        <taxon>Pseudomonadati</taxon>
        <taxon>Pseudomonadota</taxon>
        <taxon>Alphaproteobacteria</taxon>
        <taxon>Hyphomicrobiales</taxon>
        <taxon>Xanthobacteraceae</taxon>
        <taxon>Labrys</taxon>
    </lineage>
</organism>
<reference evidence="2" key="1">
    <citation type="journal article" date="2019" name="Int. J. Syst. Evol. Microbiol.">
        <title>The Global Catalogue of Microorganisms (GCM) 10K type strain sequencing project: providing services to taxonomists for standard genome sequencing and annotation.</title>
        <authorList>
            <consortium name="The Broad Institute Genomics Platform"/>
            <consortium name="The Broad Institute Genome Sequencing Center for Infectious Disease"/>
            <person name="Wu L."/>
            <person name="Ma J."/>
        </authorList>
    </citation>
    <scope>NUCLEOTIDE SEQUENCE [LARGE SCALE GENOMIC DNA]</scope>
    <source>
        <strain evidence="2">NBRC 101365</strain>
    </source>
</reference>
<sequence length="108" mass="11564">MPRSIDLRLQRLEGAANDSGGLVIMSCRHGGTHEGAKAFFEETVGCPIEQKGSLVLERPRCGTPIAEAEPGLPPYEIRAIMSGAELGQLIRAVNGKTRGLPATIRRDV</sequence>
<dbReference type="EMBL" id="BSPC01000009">
    <property type="protein sequence ID" value="GLS18113.1"/>
    <property type="molecule type" value="Genomic_DNA"/>
</dbReference>